<sequence length="140" mass="16009">MDTTAIDKALIAIIEKRQQLNALTYEDESYDDIEDELHELEDDFIDEYGETLEDLLGDVHEEYKVDTEVLSPLSYIAQEYVDTGANELGKQFDCNHGQGVPVEVDELESKPTRLVIIPNPLRVILNVDSKNRKIVWQNEA</sequence>
<keyword evidence="2" id="KW-1185">Reference proteome</keyword>
<reference evidence="1 2" key="1">
    <citation type="journal article" date="2012" name="Int. J. Syst. Evol. Microbiol.">
        <title>Flammeovirga pacifica sp. nov., isolated from deep-sea sediment.</title>
        <authorList>
            <person name="Xu H."/>
            <person name="Fu Y."/>
            <person name="Yang N."/>
            <person name="Ding Z."/>
            <person name="Lai Q."/>
            <person name="Zeng R."/>
        </authorList>
    </citation>
    <scope>NUCLEOTIDE SEQUENCE [LARGE SCALE GENOMIC DNA]</scope>
    <source>
        <strain evidence="2">DSM 24597 / LMG 26175 / WPAGA1</strain>
    </source>
</reference>
<proteinExistence type="predicted"/>
<dbReference type="EMBL" id="JRYR02000001">
    <property type="protein sequence ID" value="OHX65734.1"/>
    <property type="molecule type" value="Genomic_DNA"/>
</dbReference>
<protein>
    <submittedName>
        <fullName evidence="1">Uncharacterized protein</fullName>
    </submittedName>
</protein>
<evidence type="ECO:0000313" key="2">
    <source>
        <dbReference type="Proteomes" id="UP000179797"/>
    </source>
</evidence>
<dbReference type="AlphaFoldDB" id="A0A1S1YXJ0"/>
<dbReference type="RefSeq" id="WP_044222352.1">
    <property type="nucleotide sequence ID" value="NZ_JRYR02000001.1"/>
</dbReference>
<gene>
    <name evidence="1" type="ORF">NH26_04895</name>
</gene>
<name>A0A1S1YXJ0_FLAPC</name>
<comment type="caution">
    <text evidence="1">The sequence shown here is derived from an EMBL/GenBank/DDBJ whole genome shotgun (WGS) entry which is preliminary data.</text>
</comment>
<accession>A0A1S1YXJ0</accession>
<organism evidence="1 2">
    <name type="scientific">Flammeovirga pacifica</name>
    <dbReference type="NCBI Taxonomy" id="915059"/>
    <lineage>
        <taxon>Bacteria</taxon>
        <taxon>Pseudomonadati</taxon>
        <taxon>Bacteroidota</taxon>
        <taxon>Cytophagia</taxon>
        <taxon>Cytophagales</taxon>
        <taxon>Flammeovirgaceae</taxon>
        <taxon>Flammeovirga</taxon>
    </lineage>
</organism>
<dbReference type="Proteomes" id="UP000179797">
    <property type="component" value="Unassembled WGS sequence"/>
</dbReference>
<evidence type="ECO:0000313" key="1">
    <source>
        <dbReference type="EMBL" id="OHX65734.1"/>
    </source>
</evidence>
<dbReference type="OrthoDB" id="883158at2"/>